<evidence type="ECO:0000313" key="3">
    <source>
        <dbReference type="Proteomes" id="UP001549122"/>
    </source>
</evidence>
<evidence type="ECO:0000313" key="2">
    <source>
        <dbReference type="EMBL" id="MET3556925.1"/>
    </source>
</evidence>
<gene>
    <name evidence="2" type="ORF">ABID29_000034</name>
</gene>
<name>A0ABV2FES9_9STRE</name>
<accession>A0ABV2FES9</accession>
<protein>
    <submittedName>
        <fullName evidence="2">Acyl carrier protein</fullName>
    </submittedName>
</protein>
<dbReference type="Gene3D" id="1.10.1200.10">
    <property type="entry name" value="ACP-like"/>
    <property type="match status" value="1"/>
</dbReference>
<reference evidence="2 3" key="1">
    <citation type="submission" date="2024-06" db="EMBL/GenBank/DDBJ databases">
        <title>Genomic Encyclopedia of Type Strains, Phase IV (KMG-IV): sequencing the most valuable type-strain genomes for metagenomic binning, comparative biology and taxonomic classification.</title>
        <authorList>
            <person name="Goeker M."/>
        </authorList>
    </citation>
    <scope>NUCLEOTIDE SEQUENCE [LARGE SCALE GENOMIC DNA]</scope>
    <source>
        <strain evidence="2 3">DSM 28303</strain>
    </source>
</reference>
<dbReference type="SUPFAM" id="SSF47336">
    <property type="entry name" value="ACP-like"/>
    <property type="match status" value="1"/>
</dbReference>
<comment type="caution">
    <text evidence="2">The sequence shown here is derived from an EMBL/GenBank/DDBJ whole genome shotgun (WGS) entry which is preliminary data.</text>
</comment>
<evidence type="ECO:0000259" key="1">
    <source>
        <dbReference type="PROSITE" id="PS50075"/>
    </source>
</evidence>
<dbReference type="Pfam" id="PF00550">
    <property type="entry name" value="PP-binding"/>
    <property type="match status" value="1"/>
</dbReference>
<dbReference type="InterPro" id="IPR036736">
    <property type="entry name" value="ACP-like_sf"/>
</dbReference>
<organism evidence="2 3">
    <name type="scientific">Streptococcus rupicaprae</name>
    <dbReference type="NCBI Taxonomy" id="759619"/>
    <lineage>
        <taxon>Bacteria</taxon>
        <taxon>Bacillati</taxon>
        <taxon>Bacillota</taxon>
        <taxon>Bacilli</taxon>
        <taxon>Lactobacillales</taxon>
        <taxon>Streptococcaceae</taxon>
        <taxon>Streptococcus</taxon>
    </lineage>
</organism>
<feature type="domain" description="Carrier" evidence="1">
    <location>
        <begin position="1"/>
        <end position="77"/>
    </location>
</feature>
<dbReference type="RefSeq" id="WP_354363601.1">
    <property type="nucleotide sequence ID" value="NZ_JBEPLO010000001.1"/>
</dbReference>
<dbReference type="PROSITE" id="PS50075">
    <property type="entry name" value="CARRIER"/>
    <property type="match status" value="1"/>
</dbReference>
<keyword evidence="3" id="KW-1185">Reference proteome</keyword>
<dbReference type="InterPro" id="IPR009081">
    <property type="entry name" value="PP-bd_ACP"/>
</dbReference>
<proteinExistence type="predicted"/>
<sequence length="81" mass="9392">MSQEIIYQKLLDVIKEFHGQEFIFSEDLPFQDQFADSVALMECIIGLEDAFDIEIPDRDLETFQTVEDLVGYIEGKTASRR</sequence>
<dbReference type="EMBL" id="JBEPLO010000001">
    <property type="protein sequence ID" value="MET3556925.1"/>
    <property type="molecule type" value="Genomic_DNA"/>
</dbReference>
<dbReference type="Proteomes" id="UP001549122">
    <property type="component" value="Unassembled WGS sequence"/>
</dbReference>